<evidence type="ECO:0000313" key="1">
    <source>
        <dbReference type="EMBL" id="QXE26339.1"/>
    </source>
</evidence>
<reference evidence="1" key="1">
    <citation type="submission" date="2017-04" db="EMBL/GenBank/DDBJ databases">
        <title>Genome deletions in a multicellular cyanobacterial endosymbiont for morphological adaptation in marine diatoms.</title>
        <authorList>
            <person name="Wang Y."/>
            <person name="Gao H."/>
            <person name="Li R."/>
            <person name="Xu X."/>
        </authorList>
    </citation>
    <scope>NUCLEOTIDE SEQUENCE</scope>
    <source>
        <strain evidence="1">FACHB 800</strain>
    </source>
</reference>
<evidence type="ECO:0000313" key="2">
    <source>
        <dbReference type="Proteomes" id="UP000683511"/>
    </source>
</evidence>
<dbReference type="EMBL" id="CP021056">
    <property type="protein sequence ID" value="QXE26339.1"/>
    <property type="molecule type" value="Genomic_DNA"/>
</dbReference>
<sequence>MAAKIKNSVYFPKKAKLPENCLYLFWGISGEEEMKIHI</sequence>
<protein>
    <submittedName>
        <fullName evidence="1">Uncharacterized protein</fullName>
    </submittedName>
</protein>
<accession>A0A975Y7H8</accession>
<organism evidence="1 2">
    <name type="scientific">Richelia sinica FACHB-800</name>
    <dbReference type="NCBI Taxonomy" id="1357546"/>
    <lineage>
        <taxon>Bacteria</taxon>
        <taxon>Bacillati</taxon>
        <taxon>Cyanobacteriota</taxon>
        <taxon>Cyanophyceae</taxon>
        <taxon>Nostocales</taxon>
        <taxon>Nostocaceae</taxon>
        <taxon>Richelia</taxon>
    </lineage>
</organism>
<keyword evidence="2" id="KW-1185">Reference proteome</keyword>
<dbReference type="AlphaFoldDB" id="A0A975Y7H8"/>
<gene>
    <name evidence="1" type="ORF">B6N60_05070</name>
</gene>
<dbReference type="Proteomes" id="UP000683511">
    <property type="component" value="Chromosome"/>
</dbReference>
<proteinExistence type="predicted"/>
<dbReference type="KEGG" id="rsin:B6N60_05070"/>
<name>A0A975Y7H8_9NOST</name>